<dbReference type="AlphaFoldDB" id="A0A2U3JVA7"/>
<organism evidence="2 3">
    <name type="scientific">Candidatus Sulfotelmatobacter kueseliae</name>
    <dbReference type="NCBI Taxonomy" id="2042962"/>
    <lineage>
        <taxon>Bacteria</taxon>
        <taxon>Pseudomonadati</taxon>
        <taxon>Acidobacteriota</taxon>
        <taxon>Terriglobia</taxon>
        <taxon>Terriglobales</taxon>
        <taxon>Candidatus Korobacteraceae</taxon>
        <taxon>Candidatus Sulfotelmatobacter</taxon>
    </lineage>
</organism>
<gene>
    <name evidence="2" type="ORF">SBA1_10003</name>
</gene>
<dbReference type="InterPro" id="IPR045335">
    <property type="entry name" value="FtsQ_C_sf"/>
</dbReference>
<feature type="region of interest" description="Disordered" evidence="1">
    <location>
        <begin position="198"/>
        <end position="288"/>
    </location>
</feature>
<proteinExistence type="predicted"/>
<evidence type="ECO:0000256" key="1">
    <source>
        <dbReference type="SAM" id="MobiDB-lite"/>
    </source>
</evidence>
<dbReference type="GO" id="GO:0051301">
    <property type="term" value="P:cell division"/>
    <property type="evidence" value="ECO:0007669"/>
    <property type="project" value="UniProtKB-KW"/>
</dbReference>
<feature type="compositionally biased region" description="Low complexity" evidence="1">
    <location>
        <begin position="254"/>
        <end position="288"/>
    </location>
</feature>
<evidence type="ECO:0008006" key="4">
    <source>
        <dbReference type="Google" id="ProtNLM"/>
    </source>
</evidence>
<feature type="compositionally biased region" description="Low complexity" evidence="1">
    <location>
        <begin position="222"/>
        <end position="235"/>
    </location>
</feature>
<evidence type="ECO:0000313" key="3">
    <source>
        <dbReference type="Proteomes" id="UP000238701"/>
    </source>
</evidence>
<dbReference type="EMBL" id="OMOD01000001">
    <property type="protein sequence ID" value="SPF31280.1"/>
    <property type="molecule type" value="Genomic_DNA"/>
</dbReference>
<evidence type="ECO:0000313" key="2">
    <source>
        <dbReference type="EMBL" id="SPF31280.1"/>
    </source>
</evidence>
<dbReference type="Proteomes" id="UP000238701">
    <property type="component" value="Unassembled WGS sequence"/>
</dbReference>
<dbReference type="Gene3D" id="3.40.50.11690">
    <property type="entry name" value="Cell division protein FtsQ/DivIB"/>
    <property type="match status" value="1"/>
</dbReference>
<sequence>MAFARVGARIALIDAGGTLMELPHNHKYSFPVILGMNPGEPLSTRAPRMKAYEDLVRDLDSGGARYSQDLSEVDLSDLDDLKVRVNDPAGDVLLHLGSSNYLKRYKTYVSHVQAWRQQFQKLESVNLRYDNQVIVNPDMPAGPRPGSPKPAALTAAAAKTAAAAAVKPAALVSRVGPHEPAIPKPVFELSPKKLDPKAAAVKKPAAKPKAKKTAAKARKPTAPKAAASKTAVSAPQTKVVKTPTGAQPEAKKLAQSAPPASVPPAKASGASAKPSPAIAKPPAGTDRN</sequence>
<feature type="compositionally biased region" description="Basic residues" evidence="1">
    <location>
        <begin position="204"/>
        <end position="221"/>
    </location>
</feature>
<name>A0A2U3JVA7_9BACT</name>
<accession>A0A2U3JVA7</accession>
<protein>
    <recommendedName>
        <fullName evidence="4">Cell division protein FtsQ</fullName>
    </recommendedName>
</protein>
<reference evidence="3" key="1">
    <citation type="submission" date="2018-02" db="EMBL/GenBank/DDBJ databases">
        <authorList>
            <person name="Hausmann B."/>
        </authorList>
    </citation>
    <scope>NUCLEOTIDE SEQUENCE [LARGE SCALE GENOMIC DNA]</scope>
    <source>
        <strain evidence="3">Peat soil MAG SbA1</strain>
    </source>
</reference>